<gene>
    <name evidence="2" type="ORF">H1164_17450</name>
</gene>
<name>A0A7W1XDI0_9BACL</name>
<dbReference type="AlphaFoldDB" id="A0A7W1XDI0"/>
<comment type="caution">
    <text evidence="2">The sequence shown here is derived from an EMBL/GenBank/DDBJ whole genome shotgun (WGS) entry which is preliminary data.</text>
</comment>
<dbReference type="RefSeq" id="WP_033102251.1">
    <property type="nucleotide sequence ID" value="NZ_JACEIP010000050.1"/>
</dbReference>
<keyword evidence="3" id="KW-1185">Reference proteome</keyword>
<evidence type="ECO:0000256" key="1">
    <source>
        <dbReference type="SAM" id="MobiDB-lite"/>
    </source>
</evidence>
<dbReference type="OrthoDB" id="2922186at2"/>
<dbReference type="Proteomes" id="UP000530514">
    <property type="component" value="Unassembled WGS sequence"/>
</dbReference>
<sequence>MGKLDKYARASKEKRTERVQTKLTPTEYRLFMKYLRDRGLSQAEGVRFLILEEIGLGIPDHLFGDFGETAASAERVIIEPESTLKESTSGVQKDSKKESNGKPQYSQWRVDGKMPCPICQTWQKNIAAHLKGAHKTTKQAVFSEGKYQKIASEMVKSRSL</sequence>
<evidence type="ECO:0000313" key="2">
    <source>
        <dbReference type="EMBL" id="MBA4544616.1"/>
    </source>
</evidence>
<protein>
    <submittedName>
        <fullName evidence="2">Uncharacterized protein</fullName>
    </submittedName>
</protein>
<feature type="region of interest" description="Disordered" evidence="1">
    <location>
        <begin position="77"/>
        <end position="108"/>
    </location>
</feature>
<organism evidence="2 3">
    <name type="scientific">Thermoactinomyces daqus</name>
    <dbReference type="NCBI Taxonomy" id="1329516"/>
    <lineage>
        <taxon>Bacteria</taxon>
        <taxon>Bacillati</taxon>
        <taxon>Bacillota</taxon>
        <taxon>Bacilli</taxon>
        <taxon>Bacillales</taxon>
        <taxon>Thermoactinomycetaceae</taxon>
        <taxon>Thermoactinomyces</taxon>
    </lineage>
</organism>
<evidence type="ECO:0000313" key="3">
    <source>
        <dbReference type="Proteomes" id="UP000530514"/>
    </source>
</evidence>
<reference evidence="2 3" key="1">
    <citation type="submission" date="2020-07" db="EMBL/GenBank/DDBJ databases">
        <authorList>
            <person name="Feng H."/>
        </authorList>
    </citation>
    <scope>NUCLEOTIDE SEQUENCE [LARGE SCALE GENOMIC DNA]</scope>
    <source>
        <strain evidence="3">s-11</strain>
    </source>
</reference>
<accession>A0A7W1XDI0</accession>
<proteinExistence type="predicted"/>
<dbReference type="EMBL" id="JACEIP010000050">
    <property type="protein sequence ID" value="MBA4544616.1"/>
    <property type="molecule type" value="Genomic_DNA"/>
</dbReference>